<evidence type="ECO:0000256" key="1">
    <source>
        <dbReference type="SAM" id="MobiDB-lite"/>
    </source>
</evidence>
<protein>
    <submittedName>
        <fullName evidence="2">Uncharacterized protein</fullName>
    </submittedName>
</protein>
<evidence type="ECO:0000313" key="3">
    <source>
        <dbReference type="Proteomes" id="UP000824998"/>
    </source>
</evidence>
<evidence type="ECO:0000313" key="2">
    <source>
        <dbReference type="EMBL" id="KAG9238813.1"/>
    </source>
</evidence>
<gene>
    <name evidence="2" type="ORF">BJ875DRAFT_480025</name>
</gene>
<sequence>MSPKDKEKGPLMCKNIISGGIGSSRPLQEVSCNYNKFVTGHDKATRVTATSAHNGVFDEKDEEKDQEKGLSAASSSSQSFVVLEPTLTSFPVNTTANPSPPAEDIEPVAMYKHNKERDGAAEKERARLLATGFDPMIAGDDADEVRGIGEDGLATARSDPTTEAGEWRKQIVFKGIGDFDYAMDQQDFDMRPFQGPRLVSSSRSRNGDIPFADGIIPLHVLPKTSGPVSLDDQMVFDGTRLPANTAAVKMVSSSAANDNNKPAPIFQEMPKKTIENLARYVDFDWDGTMPEVIIASRGTKMYQRFMDVFVQKNTFVLHEKNHWSVYGMDVVARSKIVNLQIVLCTSCNMTHGKEGSKWLRTSWYAPENSGLTGVKHIKVVTSHQIASLPSVTKLKALNSVTNCHYCLNGRACLERLPYTFPILVKPFQSLTKVTVHACFVPPGQNIEKLRERFINLKGAKIKMEEVLGIQANCAGMLPLRSNPAIKTVQRWTFEDKKGTGMNWTKVVEEGLPRGMQDFGDLVNTSNCAQQ</sequence>
<accession>A0A9P8C9F7</accession>
<feature type="region of interest" description="Disordered" evidence="1">
    <location>
        <begin position="50"/>
        <end position="77"/>
    </location>
</feature>
<keyword evidence="3" id="KW-1185">Reference proteome</keyword>
<dbReference type="Proteomes" id="UP000824998">
    <property type="component" value="Unassembled WGS sequence"/>
</dbReference>
<reference evidence="2" key="1">
    <citation type="journal article" date="2021" name="IMA Fungus">
        <title>Genomic characterization of three marine fungi, including Emericellopsis atlantica sp. nov. with signatures of a generalist lifestyle and marine biomass degradation.</title>
        <authorList>
            <person name="Hagestad O.C."/>
            <person name="Hou L."/>
            <person name="Andersen J.H."/>
            <person name="Hansen E.H."/>
            <person name="Altermark B."/>
            <person name="Li C."/>
            <person name="Kuhnert E."/>
            <person name="Cox R.J."/>
            <person name="Crous P.W."/>
            <person name="Spatafora J.W."/>
            <person name="Lail K."/>
            <person name="Amirebrahimi M."/>
            <person name="Lipzen A."/>
            <person name="Pangilinan J."/>
            <person name="Andreopoulos W."/>
            <person name="Hayes R.D."/>
            <person name="Ng V."/>
            <person name="Grigoriev I.V."/>
            <person name="Jackson S.A."/>
            <person name="Sutton T.D.S."/>
            <person name="Dobson A.D.W."/>
            <person name="Rama T."/>
        </authorList>
    </citation>
    <scope>NUCLEOTIDE SEQUENCE</scope>
    <source>
        <strain evidence="2">TRa018bII</strain>
    </source>
</reference>
<dbReference type="AlphaFoldDB" id="A0A9P8C9F7"/>
<organism evidence="2 3">
    <name type="scientific">Amylocarpus encephaloides</name>
    <dbReference type="NCBI Taxonomy" id="45428"/>
    <lineage>
        <taxon>Eukaryota</taxon>
        <taxon>Fungi</taxon>
        <taxon>Dikarya</taxon>
        <taxon>Ascomycota</taxon>
        <taxon>Pezizomycotina</taxon>
        <taxon>Leotiomycetes</taxon>
        <taxon>Helotiales</taxon>
        <taxon>Helotiales incertae sedis</taxon>
        <taxon>Amylocarpus</taxon>
    </lineage>
</organism>
<name>A0A9P8C9F7_9HELO</name>
<dbReference type="EMBL" id="MU251365">
    <property type="protein sequence ID" value="KAG9238813.1"/>
    <property type="molecule type" value="Genomic_DNA"/>
</dbReference>
<comment type="caution">
    <text evidence="2">The sequence shown here is derived from an EMBL/GenBank/DDBJ whole genome shotgun (WGS) entry which is preliminary data.</text>
</comment>
<proteinExistence type="predicted"/>